<name>A0A6G0RDS0_9STRA</name>
<reference evidence="1 2" key="1">
    <citation type="submission" date="2018-09" db="EMBL/GenBank/DDBJ databases">
        <title>Genomic investigation of the strawberry pathogen Phytophthora fragariae indicates pathogenicity is determined by transcriptional variation in three key races.</title>
        <authorList>
            <person name="Adams T.M."/>
            <person name="Armitage A.D."/>
            <person name="Sobczyk M.K."/>
            <person name="Bates H.J."/>
            <person name="Dunwell J.M."/>
            <person name="Nellist C.F."/>
            <person name="Harrison R.J."/>
        </authorList>
    </citation>
    <scope>NUCLEOTIDE SEQUENCE [LARGE SCALE GENOMIC DNA]</scope>
    <source>
        <strain evidence="1 2">NOV-77</strain>
    </source>
</reference>
<sequence>MVKNSIYGGYTSVASVSANTFYGNDTNSPSVVSDTIYSGGTSNTSIACAIIYGVCTPTSRCICASNLSRSIHSSCSAFGRPPTSSTAACSTDSEKHGRTEGYVRRGVGQLCREWGNIRRHQSQVVASIWLPCKGPSCEARRGVDDQYSYGNFME</sequence>
<protein>
    <submittedName>
        <fullName evidence="1">Uncharacterized protein</fullName>
    </submittedName>
</protein>
<evidence type="ECO:0000313" key="1">
    <source>
        <dbReference type="EMBL" id="KAE9329103.1"/>
    </source>
</evidence>
<accession>A0A6G0RDS0</accession>
<comment type="caution">
    <text evidence="1">The sequence shown here is derived from an EMBL/GenBank/DDBJ whole genome shotgun (WGS) entry which is preliminary data.</text>
</comment>
<proteinExistence type="predicted"/>
<evidence type="ECO:0000313" key="2">
    <source>
        <dbReference type="Proteomes" id="UP000486351"/>
    </source>
</evidence>
<dbReference type="EMBL" id="QXFY01001075">
    <property type="protein sequence ID" value="KAE9329103.1"/>
    <property type="molecule type" value="Genomic_DNA"/>
</dbReference>
<gene>
    <name evidence="1" type="ORF">PF008_g16021</name>
</gene>
<organism evidence="1 2">
    <name type="scientific">Phytophthora fragariae</name>
    <dbReference type="NCBI Taxonomy" id="53985"/>
    <lineage>
        <taxon>Eukaryota</taxon>
        <taxon>Sar</taxon>
        <taxon>Stramenopiles</taxon>
        <taxon>Oomycota</taxon>
        <taxon>Peronosporomycetes</taxon>
        <taxon>Peronosporales</taxon>
        <taxon>Peronosporaceae</taxon>
        <taxon>Phytophthora</taxon>
    </lineage>
</organism>
<dbReference type="AlphaFoldDB" id="A0A6G0RDS0"/>
<dbReference type="Proteomes" id="UP000486351">
    <property type="component" value="Unassembled WGS sequence"/>
</dbReference>